<dbReference type="Proteomes" id="UP000239895">
    <property type="component" value="Unassembled WGS sequence"/>
</dbReference>
<keyword evidence="2" id="KW-0812">Transmembrane</keyword>
<sequence length="213" mass="21634">MITQHVVQHRRGRRTTATLAVLAALVLSVVAWVAAVPQAAAHGGELKIDVGTDGAGGVDAVVVWAADGHPVEETVDVTIKAVSDTGEEVGPVQLTSASEGVGWYRSEPGLLGEGHWTLTVRATEPSKHKSKTELDVVAPPTPTAEPSAEPAGDESGEPAGGDEAGTEPAADSADATDTASTAPAGPAPWVWIVLGLAAVGVAALILVRRRRSA</sequence>
<keyword evidence="4" id="KW-1185">Reference proteome</keyword>
<dbReference type="RefSeq" id="WP_106268758.1">
    <property type="nucleotide sequence ID" value="NZ_PVTX01000009.1"/>
</dbReference>
<comment type="caution">
    <text evidence="3">The sequence shown here is derived from an EMBL/GenBank/DDBJ whole genome shotgun (WGS) entry which is preliminary data.</text>
</comment>
<feature type="compositionally biased region" description="Low complexity" evidence="1">
    <location>
        <begin position="168"/>
        <end position="182"/>
    </location>
</feature>
<feature type="compositionally biased region" description="Basic and acidic residues" evidence="1">
    <location>
        <begin position="124"/>
        <end position="134"/>
    </location>
</feature>
<dbReference type="EMBL" id="PVTX01000009">
    <property type="protein sequence ID" value="PRZ04765.1"/>
    <property type="molecule type" value="Genomic_DNA"/>
</dbReference>
<evidence type="ECO:0000313" key="3">
    <source>
        <dbReference type="EMBL" id="PRZ04765.1"/>
    </source>
</evidence>
<protein>
    <submittedName>
        <fullName evidence="3">MYXO-CTERM domain-containing protein</fullName>
    </submittedName>
</protein>
<evidence type="ECO:0000256" key="2">
    <source>
        <dbReference type="SAM" id="Phobius"/>
    </source>
</evidence>
<evidence type="ECO:0000256" key="1">
    <source>
        <dbReference type="SAM" id="MobiDB-lite"/>
    </source>
</evidence>
<feature type="transmembrane region" description="Helical" evidence="2">
    <location>
        <begin position="189"/>
        <end position="207"/>
    </location>
</feature>
<reference evidence="3 4" key="1">
    <citation type="submission" date="2018-03" db="EMBL/GenBank/DDBJ databases">
        <title>Comparative analysis of microorganisms from saline springs in Andes Mountain Range, Colombia.</title>
        <authorList>
            <person name="Rubin E."/>
        </authorList>
    </citation>
    <scope>NUCLEOTIDE SEQUENCE [LARGE SCALE GENOMIC DNA]</scope>
    <source>
        <strain evidence="3 4">CG 23</strain>
    </source>
</reference>
<gene>
    <name evidence="3" type="ORF">BCL65_1094</name>
</gene>
<keyword evidence="2" id="KW-1133">Transmembrane helix</keyword>
<keyword evidence="2" id="KW-0472">Membrane</keyword>
<evidence type="ECO:0000313" key="4">
    <source>
        <dbReference type="Proteomes" id="UP000239895"/>
    </source>
</evidence>
<name>A0ABX5EEK8_9MICO</name>
<proteinExistence type="predicted"/>
<accession>A0ABX5EEK8</accession>
<feature type="region of interest" description="Disordered" evidence="1">
    <location>
        <begin position="123"/>
        <end position="182"/>
    </location>
</feature>
<organism evidence="3 4">
    <name type="scientific">Isoptericola halotolerans</name>
    <dbReference type="NCBI Taxonomy" id="300560"/>
    <lineage>
        <taxon>Bacteria</taxon>
        <taxon>Bacillati</taxon>
        <taxon>Actinomycetota</taxon>
        <taxon>Actinomycetes</taxon>
        <taxon>Micrococcales</taxon>
        <taxon>Promicromonosporaceae</taxon>
        <taxon>Isoptericola</taxon>
    </lineage>
</organism>